<evidence type="ECO:0000256" key="2">
    <source>
        <dbReference type="ARBA" id="ARBA00004370"/>
    </source>
</evidence>
<dbReference type="PANTHER" id="PTHR45436">
    <property type="entry name" value="SENSOR HISTIDINE KINASE YKOH"/>
    <property type="match status" value="1"/>
</dbReference>
<dbReference type="Gene3D" id="3.30.565.10">
    <property type="entry name" value="Histidine kinase-like ATPase, C-terminal domain"/>
    <property type="match status" value="1"/>
</dbReference>
<evidence type="ECO:0000256" key="8">
    <source>
        <dbReference type="ARBA" id="ARBA00022989"/>
    </source>
</evidence>
<name>A0A2N5CS50_9CAUL</name>
<dbReference type="InterPro" id="IPR005467">
    <property type="entry name" value="His_kinase_dom"/>
</dbReference>
<keyword evidence="17" id="KW-1185">Reference proteome</keyword>
<dbReference type="SMART" id="SM00387">
    <property type="entry name" value="HATPase_c"/>
    <property type="match status" value="1"/>
</dbReference>
<evidence type="ECO:0000256" key="7">
    <source>
        <dbReference type="ARBA" id="ARBA00022777"/>
    </source>
</evidence>
<protein>
    <recommendedName>
        <fullName evidence="3">histidine kinase</fullName>
        <ecNumber evidence="3">2.7.13.3</ecNumber>
    </recommendedName>
</protein>
<dbReference type="SUPFAM" id="SSF55874">
    <property type="entry name" value="ATPase domain of HSP90 chaperone/DNA topoisomerase II/histidine kinase"/>
    <property type="match status" value="1"/>
</dbReference>
<keyword evidence="10 11" id="KW-0472">Membrane</keyword>
<dbReference type="OrthoDB" id="9809567at2"/>
<dbReference type="GO" id="GO:0000155">
    <property type="term" value="F:phosphorelay sensor kinase activity"/>
    <property type="evidence" value="ECO:0007669"/>
    <property type="project" value="InterPro"/>
</dbReference>
<organism evidence="15 16">
    <name type="scientific">Caulobacter flavus</name>
    <dbReference type="NCBI Taxonomy" id="1679497"/>
    <lineage>
        <taxon>Bacteria</taxon>
        <taxon>Pseudomonadati</taxon>
        <taxon>Pseudomonadota</taxon>
        <taxon>Alphaproteobacteria</taxon>
        <taxon>Caulobacterales</taxon>
        <taxon>Caulobacteraceae</taxon>
        <taxon>Caulobacter</taxon>
    </lineage>
</organism>
<sequence length="464" mass="51096">MLMLDFRKRSLVRRLVLLAAIWTLIVLLAAGAFLTAQFRDAAIRRFDQSLAVLTDDLYAGSAVEDGVLKAPFLTDIRATRAYSGRYWTIFAQRNGALKAVERSRSLFDSDLMLSTAQVDRLTADPGKTQFFDMHGPQDTPLRAAAILARLPNYPDPVVFIAAEDRSPIDDDADRFGRITIFALLLLGAGLILAIVVQVRFGLQPIFRLRREIADVRRGKAERLAGPYPVELEPLAGELNGLLAHNQEVVERQRTHVGNLAHALKTPLSVMLTEASQQGGALAEVVERQAQTMREQVDHHLRRARAAARSQTSGERTPVEPILDELAVTLERIFQDKADGRGVEIDWRCPEDLCFQGERQDFMELAGNVMENAGKWSKAKIRAEARADGEGKMLLVVDDDGPGIPAEQRAQALKRGQRMDEHTPGTGLGLSIVDELTRAYGGSVTLDDSPLGGLRVVLSLPRAEG</sequence>
<dbReference type="EMBL" id="PJRQ01000030">
    <property type="protein sequence ID" value="PLR12802.1"/>
    <property type="molecule type" value="Genomic_DNA"/>
</dbReference>
<accession>A0A2N5CS50</accession>
<dbReference type="GO" id="GO:0005886">
    <property type="term" value="C:plasma membrane"/>
    <property type="evidence" value="ECO:0007669"/>
    <property type="project" value="TreeGrafter"/>
</dbReference>
<dbReference type="Pfam" id="PF02518">
    <property type="entry name" value="HATPase_c"/>
    <property type="match status" value="1"/>
</dbReference>
<feature type="domain" description="Histidine kinase" evidence="12">
    <location>
        <begin position="258"/>
        <end position="463"/>
    </location>
</feature>
<dbReference type="SUPFAM" id="SSF47384">
    <property type="entry name" value="Homodimeric domain of signal transducing histidine kinase"/>
    <property type="match status" value="1"/>
</dbReference>
<evidence type="ECO:0000256" key="3">
    <source>
        <dbReference type="ARBA" id="ARBA00012438"/>
    </source>
</evidence>
<evidence type="ECO:0000256" key="6">
    <source>
        <dbReference type="ARBA" id="ARBA00022692"/>
    </source>
</evidence>
<evidence type="ECO:0000256" key="10">
    <source>
        <dbReference type="ARBA" id="ARBA00023136"/>
    </source>
</evidence>
<comment type="catalytic activity">
    <reaction evidence="1">
        <text>ATP + protein L-histidine = ADP + protein N-phospho-L-histidine.</text>
        <dbReference type="EC" id="2.7.13.3"/>
    </reaction>
</comment>
<evidence type="ECO:0000313" key="17">
    <source>
        <dbReference type="Proteomes" id="UP000281192"/>
    </source>
</evidence>
<keyword evidence="5" id="KW-0808">Transferase</keyword>
<reference evidence="14 17" key="2">
    <citation type="submission" date="2018-01" db="EMBL/GenBank/DDBJ databases">
        <title>Complete genome sequence of Caulobacter flavus RHGG3.</title>
        <authorList>
            <person name="Yang E."/>
        </authorList>
    </citation>
    <scope>NUCLEOTIDE SEQUENCE [LARGE SCALE GENOMIC DNA]</scope>
    <source>
        <strain evidence="14 17">RHGG3</strain>
    </source>
</reference>
<evidence type="ECO:0000256" key="4">
    <source>
        <dbReference type="ARBA" id="ARBA00022553"/>
    </source>
</evidence>
<dbReference type="PROSITE" id="PS50885">
    <property type="entry name" value="HAMP"/>
    <property type="match status" value="1"/>
</dbReference>
<evidence type="ECO:0000313" key="16">
    <source>
        <dbReference type="Proteomes" id="UP000234483"/>
    </source>
</evidence>
<dbReference type="InterPro" id="IPR004358">
    <property type="entry name" value="Sig_transdc_His_kin-like_C"/>
</dbReference>
<evidence type="ECO:0000256" key="11">
    <source>
        <dbReference type="SAM" id="Phobius"/>
    </source>
</evidence>
<evidence type="ECO:0000313" key="15">
    <source>
        <dbReference type="EMBL" id="PLR12802.1"/>
    </source>
</evidence>
<feature type="transmembrane region" description="Helical" evidence="11">
    <location>
        <begin position="180"/>
        <end position="202"/>
    </location>
</feature>
<dbReference type="RefSeq" id="WP_101713865.1">
    <property type="nucleotide sequence ID" value="NZ_CP026100.1"/>
</dbReference>
<gene>
    <name evidence="14" type="ORF">C1707_09645</name>
    <name evidence="15" type="ORF">CFHF_15330</name>
</gene>
<dbReference type="KEGG" id="cfh:C1707_09645"/>
<comment type="subcellular location">
    <subcellularLocation>
        <location evidence="2">Membrane</location>
    </subcellularLocation>
</comment>
<keyword evidence="7 15" id="KW-0418">Kinase</keyword>
<dbReference type="InterPro" id="IPR003661">
    <property type="entry name" value="HisK_dim/P_dom"/>
</dbReference>
<dbReference type="EMBL" id="CP026100">
    <property type="protein sequence ID" value="AYV46505.1"/>
    <property type="molecule type" value="Genomic_DNA"/>
</dbReference>
<evidence type="ECO:0000259" key="12">
    <source>
        <dbReference type="PROSITE" id="PS50109"/>
    </source>
</evidence>
<dbReference type="Gene3D" id="1.10.287.130">
    <property type="match status" value="1"/>
</dbReference>
<dbReference type="Proteomes" id="UP000281192">
    <property type="component" value="Chromosome"/>
</dbReference>
<keyword evidence="9" id="KW-0902">Two-component regulatory system</keyword>
<dbReference type="AlphaFoldDB" id="A0A2N5CS50"/>
<dbReference type="InterPro" id="IPR050428">
    <property type="entry name" value="TCS_sensor_his_kinase"/>
</dbReference>
<dbReference type="Proteomes" id="UP000234483">
    <property type="component" value="Unassembled WGS sequence"/>
</dbReference>
<reference evidence="15 16" key="1">
    <citation type="submission" date="2017-12" db="EMBL/GenBank/DDBJ databases">
        <title>The genome sequence of Caulobacter flavus CGMCC1 15093.</title>
        <authorList>
            <person name="Gao J."/>
            <person name="Mao X."/>
            <person name="Sun J."/>
        </authorList>
    </citation>
    <scope>NUCLEOTIDE SEQUENCE [LARGE SCALE GENOMIC DNA]</scope>
    <source>
        <strain evidence="15 16">CGMCC1 15093</strain>
    </source>
</reference>
<feature type="domain" description="HAMP" evidence="13">
    <location>
        <begin position="199"/>
        <end position="250"/>
    </location>
</feature>
<evidence type="ECO:0000256" key="9">
    <source>
        <dbReference type="ARBA" id="ARBA00023012"/>
    </source>
</evidence>
<keyword evidence="4" id="KW-0597">Phosphoprotein</keyword>
<dbReference type="EC" id="2.7.13.3" evidence="3"/>
<dbReference type="PANTHER" id="PTHR45436:SF5">
    <property type="entry name" value="SENSOR HISTIDINE KINASE TRCS"/>
    <property type="match status" value="1"/>
</dbReference>
<evidence type="ECO:0000256" key="1">
    <source>
        <dbReference type="ARBA" id="ARBA00000085"/>
    </source>
</evidence>
<keyword evidence="8 11" id="KW-1133">Transmembrane helix</keyword>
<dbReference type="PROSITE" id="PS50109">
    <property type="entry name" value="HIS_KIN"/>
    <property type="match status" value="1"/>
</dbReference>
<dbReference type="PRINTS" id="PR00344">
    <property type="entry name" value="BCTRLSENSOR"/>
</dbReference>
<dbReference type="CDD" id="cd00082">
    <property type="entry name" value="HisKA"/>
    <property type="match status" value="1"/>
</dbReference>
<proteinExistence type="predicted"/>
<dbReference type="InterPro" id="IPR003594">
    <property type="entry name" value="HATPase_dom"/>
</dbReference>
<evidence type="ECO:0000313" key="14">
    <source>
        <dbReference type="EMBL" id="AYV46505.1"/>
    </source>
</evidence>
<dbReference type="InterPro" id="IPR036097">
    <property type="entry name" value="HisK_dim/P_sf"/>
</dbReference>
<evidence type="ECO:0000259" key="13">
    <source>
        <dbReference type="PROSITE" id="PS50885"/>
    </source>
</evidence>
<dbReference type="InterPro" id="IPR036890">
    <property type="entry name" value="HATPase_C_sf"/>
</dbReference>
<keyword evidence="6 11" id="KW-0812">Transmembrane</keyword>
<dbReference type="InterPro" id="IPR003660">
    <property type="entry name" value="HAMP_dom"/>
</dbReference>
<evidence type="ECO:0000256" key="5">
    <source>
        <dbReference type="ARBA" id="ARBA00022679"/>
    </source>
</evidence>